<dbReference type="Pfam" id="PF02771">
    <property type="entry name" value="Acyl-CoA_dh_N"/>
    <property type="match status" value="1"/>
</dbReference>
<dbReference type="EMBL" id="CABPRZ010000041">
    <property type="protein sequence ID" value="VVE59357.1"/>
    <property type="molecule type" value="Genomic_DNA"/>
</dbReference>
<dbReference type="InterPro" id="IPR037069">
    <property type="entry name" value="AcylCoA_DH/ox_N_sf"/>
</dbReference>
<evidence type="ECO:0000313" key="10">
    <source>
        <dbReference type="Proteomes" id="UP000414233"/>
    </source>
</evidence>
<evidence type="ECO:0000256" key="3">
    <source>
        <dbReference type="ARBA" id="ARBA00022630"/>
    </source>
</evidence>
<dbReference type="GO" id="GO:0050660">
    <property type="term" value="F:flavin adenine dinucleotide binding"/>
    <property type="evidence" value="ECO:0007669"/>
    <property type="project" value="InterPro"/>
</dbReference>
<sequence length="386" mass="41309">MSDRQFLDWPFFDDAHRTLANDLDAWCGEHLHVDHHADTDATCVSLVRQLGAAGWLKYCVPASHGGALQTLDSRALCVLRETLARHDGLADFAFAMQGLGSGAITLAGSDALKARYLPRVASGEAIAAFALSEPEAGSDVAAMQCSAVADGGDYVINGEKTWISNGGIADFYCVFVRTGEAPGARGITAFVVDADTPGLSIAERIDVSAPHPLARLRFDNCRIPAAQRLGEAGQGFKVAMMTLDVFRASVAAAALGFARRALDEGLARARSRQMFGHTLADFQITQAALGDMATAVDAAALLTYRAAWQRDVQGQRTTREAAMAKMFATESAQQVIDRALQMFGGAGVVSGAIVERLYREIRSLRIYEGATEVQKLIIARELLKDA</sequence>
<dbReference type="InterPro" id="IPR006091">
    <property type="entry name" value="Acyl-CoA_Oxase/DH_mid-dom"/>
</dbReference>
<dbReference type="Pfam" id="PF00441">
    <property type="entry name" value="Acyl-CoA_dh_1"/>
    <property type="match status" value="1"/>
</dbReference>
<evidence type="ECO:0000259" key="8">
    <source>
        <dbReference type="Pfam" id="PF02771"/>
    </source>
</evidence>
<dbReference type="SUPFAM" id="SSF56645">
    <property type="entry name" value="Acyl-CoA dehydrogenase NM domain-like"/>
    <property type="match status" value="1"/>
</dbReference>
<evidence type="ECO:0000256" key="2">
    <source>
        <dbReference type="ARBA" id="ARBA00009347"/>
    </source>
</evidence>
<name>A0A5E4ZFB2_9BURK</name>
<organism evidence="9 10">
    <name type="scientific">Pandoraea terrae</name>
    <dbReference type="NCBI Taxonomy" id="1537710"/>
    <lineage>
        <taxon>Bacteria</taxon>
        <taxon>Pseudomonadati</taxon>
        <taxon>Pseudomonadota</taxon>
        <taxon>Betaproteobacteria</taxon>
        <taxon>Burkholderiales</taxon>
        <taxon>Burkholderiaceae</taxon>
        <taxon>Pandoraea</taxon>
    </lineage>
</organism>
<dbReference type="InterPro" id="IPR046373">
    <property type="entry name" value="Acyl-CoA_Oxase/DH_mid-dom_sf"/>
</dbReference>
<evidence type="ECO:0000256" key="1">
    <source>
        <dbReference type="ARBA" id="ARBA00001974"/>
    </source>
</evidence>
<dbReference type="InterPro" id="IPR009100">
    <property type="entry name" value="AcylCoA_DH/oxidase_NM_dom_sf"/>
</dbReference>
<evidence type="ECO:0000256" key="4">
    <source>
        <dbReference type="ARBA" id="ARBA00022827"/>
    </source>
</evidence>
<dbReference type="Gene3D" id="1.10.540.10">
    <property type="entry name" value="Acyl-CoA dehydrogenase/oxidase, N-terminal domain"/>
    <property type="match status" value="1"/>
</dbReference>
<dbReference type="Gene3D" id="1.20.140.10">
    <property type="entry name" value="Butyryl-CoA Dehydrogenase, subunit A, domain 3"/>
    <property type="match status" value="1"/>
</dbReference>
<dbReference type="InterPro" id="IPR036250">
    <property type="entry name" value="AcylCo_DH-like_C"/>
</dbReference>
<dbReference type="Gene3D" id="2.40.110.10">
    <property type="entry name" value="Butyryl-CoA Dehydrogenase, subunit A, domain 2"/>
    <property type="match status" value="1"/>
</dbReference>
<dbReference type="PANTHER" id="PTHR43884">
    <property type="entry name" value="ACYL-COA DEHYDROGENASE"/>
    <property type="match status" value="1"/>
</dbReference>
<dbReference type="OrthoDB" id="9770681at2"/>
<comment type="similarity">
    <text evidence="2">Belongs to the acyl-CoA dehydrogenase family.</text>
</comment>
<dbReference type="GO" id="GO:0003995">
    <property type="term" value="F:acyl-CoA dehydrogenase activity"/>
    <property type="evidence" value="ECO:0007669"/>
    <property type="project" value="InterPro"/>
</dbReference>
<dbReference type="PANTHER" id="PTHR43884:SF22">
    <property type="entry name" value="BLR3437 PROTEIN"/>
    <property type="match status" value="1"/>
</dbReference>
<keyword evidence="4" id="KW-0274">FAD</keyword>
<dbReference type="SUPFAM" id="SSF47203">
    <property type="entry name" value="Acyl-CoA dehydrogenase C-terminal domain-like"/>
    <property type="match status" value="1"/>
</dbReference>
<dbReference type="RefSeq" id="WP_150700149.1">
    <property type="nucleotide sequence ID" value="NZ_CABPRZ010000041.1"/>
</dbReference>
<evidence type="ECO:0000313" key="9">
    <source>
        <dbReference type="EMBL" id="VVE59357.1"/>
    </source>
</evidence>
<dbReference type="FunFam" id="2.40.110.10:FF:000002">
    <property type="entry name" value="Acyl-CoA dehydrogenase fadE12"/>
    <property type="match status" value="1"/>
</dbReference>
<keyword evidence="3" id="KW-0285">Flavoprotein</keyword>
<feature type="domain" description="Acyl-CoA dehydrogenase/oxidase N-terminal" evidence="8">
    <location>
        <begin position="14"/>
        <end position="124"/>
    </location>
</feature>
<feature type="domain" description="Acyl-CoA dehydrogenase/oxidase C-terminal" evidence="6">
    <location>
        <begin position="233"/>
        <end position="383"/>
    </location>
</feature>
<evidence type="ECO:0000259" key="6">
    <source>
        <dbReference type="Pfam" id="PF00441"/>
    </source>
</evidence>
<feature type="domain" description="Acyl-CoA oxidase/dehydrogenase middle" evidence="7">
    <location>
        <begin position="128"/>
        <end position="221"/>
    </location>
</feature>
<dbReference type="Pfam" id="PF02770">
    <property type="entry name" value="Acyl-CoA_dh_M"/>
    <property type="match status" value="1"/>
</dbReference>
<protein>
    <submittedName>
        <fullName evidence="9">Acyl-CoA dehydrogenase</fullName>
    </submittedName>
</protein>
<dbReference type="InterPro" id="IPR006089">
    <property type="entry name" value="Acyl-CoA_DH_CS"/>
</dbReference>
<keyword evidence="10" id="KW-1185">Reference proteome</keyword>
<dbReference type="FunFam" id="1.20.140.10:FF:000001">
    <property type="entry name" value="Acyl-CoA dehydrogenase"/>
    <property type="match status" value="1"/>
</dbReference>
<dbReference type="InterPro" id="IPR013786">
    <property type="entry name" value="AcylCoA_DH/ox_N"/>
</dbReference>
<gene>
    <name evidence="9" type="ORF">PTE30175_05431</name>
</gene>
<comment type="cofactor">
    <cofactor evidence="1">
        <name>FAD</name>
        <dbReference type="ChEBI" id="CHEBI:57692"/>
    </cofactor>
</comment>
<proteinExistence type="inferred from homology"/>
<dbReference type="PROSITE" id="PS00072">
    <property type="entry name" value="ACYL_COA_DH_1"/>
    <property type="match status" value="1"/>
</dbReference>
<dbReference type="Proteomes" id="UP000414233">
    <property type="component" value="Unassembled WGS sequence"/>
</dbReference>
<dbReference type="InterPro" id="IPR009075">
    <property type="entry name" value="AcylCo_DH/oxidase_C"/>
</dbReference>
<reference evidence="9 10" key="1">
    <citation type="submission" date="2019-08" db="EMBL/GenBank/DDBJ databases">
        <authorList>
            <person name="Peeters C."/>
        </authorList>
    </citation>
    <scope>NUCLEOTIDE SEQUENCE [LARGE SCALE GENOMIC DNA]</scope>
    <source>
        <strain evidence="9 10">LMG 30175</strain>
    </source>
</reference>
<dbReference type="PIRSF" id="PIRSF016578">
    <property type="entry name" value="HsaA"/>
    <property type="match status" value="1"/>
</dbReference>
<evidence type="ECO:0000256" key="5">
    <source>
        <dbReference type="ARBA" id="ARBA00023002"/>
    </source>
</evidence>
<keyword evidence="5" id="KW-0560">Oxidoreductase</keyword>
<dbReference type="AlphaFoldDB" id="A0A5E4ZFB2"/>
<accession>A0A5E4ZFB2</accession>
<evidence type="ECO:0000259" key="7">
    <source>
        <dbReference type="Pfam" id="PF02770"/>
    </source>
</evidence>